<name>A0A0A9EWT7_ARUDO</name>
<accession>A0A0A9EWT7</accession>
<proteinExistence type="predicted"/>
<organism evidence="2">
    <name type="scientific">Arundo donax</name>
    <name type="common">Giant reed</name>
    <name type="synonym">Donax arundinaceus</name>
    <dbReference type="NCBI Taxonomy" id="35708"/>
    <lineage>
        <taxon>Eukaryota</taxon>
        <taxon>Viridiplantae</taxon>
        <taxon>Streptophyta</taxon>
        <taxon>Embryophyta</taxon>
        <taxon>Tracheophyta</taxon>
        <taxon>Spermatophyta</taxon>
        <taxon>Magnoliopsida</taxon>
        <taxon>Liliopsida</taxon>
        <taxon>Poales</taxon>
        <taxon>Poaceae</taxon>
        <taxon>PACMAD clade</taxon>
        <taxon>Arundinoideae</taxon>
        <taxon>Arundineae</taxon>
        <taxon>Arundo</taxon>
    </lineage>
</organism>
<dbReference type="EMBL" id="GBRH01192686">
    <property type="protein sequence ID" value="JAE05210.1"/>
    <property type="molecule type" value="Transcribed_RNA"/>
</dbReference>
<reference evidence="2" key="2">
    <citation type="journal article" date="2015" name="Data Brief">
        <title>Shoot transcriptome of the giant reed, Arundo donax.</title>
        <authorList>
            <person name="Barrero R.A."/>
            <person name="Guerrero F.D."/>
            <person name="Moolhuijzen P."/>
            <person name="Goolsby J.A."/>
            <person name="Tidwell J."/>
            <person name="Bellgard S.E."/>
            <person name="Bellgard M.I."/>
        </authorList>
    </citation>
    <scope>NUCLEOTIDE SEQUENCE</scope>
    <source>
        <tissue evidence="2">Shoot tissue taken approximately 20 cm above the soil surface</tissue>
    </source>
</reference>
<feature type="compositionally biased region" description="Low complexity" evidence="1">
    <location>
        <begin position="39"/>
        <end position="61"/>
    </location>
</feature>
<evidence type="ECO:0000256" key="1">
    <source>
        <dbReference type="SAM" id="MobiDB-lite"/>
    </source>
</evidence>
<sequence length="176" mass="18159">MPYLRMPFRRSMTVISPCKHMSPSPFATIAENICRNSAAPGSTLASSPPSPTSSATPRSLTMYRTGPPNANSRRSTRSPKMSITREPAAPLDTASSPAAAANATDSPRPTTAPATAIWLAILLLCPLPGGPMWVGFPRCAKSGASQATTASSPPAKMARVPSRAPTSPPETGASTA</sequence>
<feature type="region of interest" description="Disordered" evidence="1">
    <location>
        <begin position="39"/>
        <end position="110"/>
    </location>
</feature>
<reference evidence="2" key="1">
    <citation type="submission" date="2014-09" db="EMBL/GenBank/DDBJ databases">
        <authorList>
            <person name="Magalhaes I.L.F."/>
            <person name="Oliveira U."/>
            <person name="Santos F.R."/>
            <person name="Vidigal T.H.D.A."/>
            <person name="Brescovit A.D."/>
            <person name="Santos A.J."/>
        </authorList>
    </citation>
    <scope>NUCLEOTIDE SEQUENCE</scope>
    <source>
        <tissue evidence="2">Shoot tissue taken approximately 20 cm above the soil surface</tissue>
    </source>
</reference>
<protein>
    <submittedName>
        <fullName evidence="2">Uncharacterized protein</fullName>
    </submittedName>
</protein>
<feature type="region of interest" description="Disordered" evidence="1">
    <location>
        <begin position="141"/>
        <end position="176"/>
    </location>
</feature>
<evidence type="ECO:0000313" key="2">
    <source>
        <dbReference type="EMBL" id="JAE05210.1"/>
    </source>
</evidence>
<dbReference type="AlphaFoldDB" id="A0A0A9EWT7"/>
<feature type="compositionally biased region" description="Low complexity" evidence="1">
    <location>
        <begin position="141"/>
        <end position="156"/>
    </location>
</feature>
<feature type="compositionally biased region" description="Low complexity" evidence="1">
    <location>
        <begin position="87"/>
        <end position="107"/>
    </location>
</feature>
<feature type="compositionally biased region" description="Polar residues" evidence="1">
    <location>
        <begin position="68"/>
        <end position="81"/>
    </location>
</feature>